<sequence length="262" mass="27743">MESKRRDDADVVVDANVTNAAPEPSPSDSEADKAQSAPETVASSPAEQQRVWTMPKSPVTRQQADEVGRIARKVVTAIIGFIAGVARFGARTIRRLAVAVEAVPPNVRALTLMAVLTLLGIVGAIAMDNSAGLVCIVVVIPLCSIILGALGHRWYSRLGAEPAPRTEAPAVATSAPDLQRSIEYVDKKLTLALNAFGAERQQHAMIALFQAKTAVELTLGTEQDTASHVDALLSVDDHDARPRIRAGSVSKSLRENNSLAAS</sequence>
<evidence type="ECO:0000313" key="3">
    <source>
        <dbReference type="EMBL" id="OMC35721.1"/>
    </source>
</evidence>
<accession>A0ABD6QE58</accession>
<evidence type="ECO:0000256" key="1">
    <source>
        <dbReference type="SAM" id="MobiDB-lite"/>
    </source>
</evidence>
<evidence type="ECO:0000256" key="2">
    <source>
        <dbReference type="SAM" id="Phobius"/>
    </source>
</evidence>
<organism evidence="3 4">
    <name type="scientific">Mycolicibacterium fortuitum</name>
    <name type="common">Mycobacterium fortuitum</name>
    <dbReference type="NCBI Taxonomy" id="1766"/>
    <lineage>
        <taxon>Bacteria</taxon>
        <taxon>Bacillati</taxon>
        <taxon>Actinomycetota</taxon>
        <taxon>Actinomycetes</taxon>
        <taxon>Mycobacteriales</taxon>
        <taxon>Mycobacteriaceae</taxon>
        <taxon>Mycolicibacterium</taxon>
    </lineage>
</organism>
<evidence type="ECO:0000313" key="4">
    <source>
        <dbReference type="Proteomes" id="UP000187001"/>
    </source>
</evidence>
<dbReference type="Proteomes" id="UP000187001">
    <property type="component" value="Unassembled WGS sequence"/>
</dbReference>
<feature type="region of interest" description="Disordered" evidence="1">
    <location>
        <begin position="1"/>
        <end position="62"/>
    </location>
</feature>
<gene>
    <name evidence="3" type="ORF">A5742_11900</name>
</gene>
<reference evidence="3 4" key="1">
    <citation type="submission" date="2016-07" db="EMBL/GenBank/DDBJ databases">
        <authorList>
            <person name="Sutton G."/>
            <person name="Brinkac L."/>
            <person name="Sanka R."/>
            <person name="Adams M."/>
            <person name="Lau E."/>
            <person name="Kumar A."/>
            <person name="Macaden R."/>
        </authorList>
    </citation>
    <scope>NUCLEOTIDE SEQUENCE [LARGE SCALE GENOMIC DNA]</scope>
    <source>
        <strain evidence="3 4">GA-0871</strain>
    </source>
</reference>
<feature type="compositionally biased region" description="Low complexity" evidence="1">
    <location>
        <begin position="12"/>
        <end position="21"/>
    </location>
</feature>
<evidence type="ECO:0008006" key="5">
    <source>
        <dbReference type="Google" id="ProtNLM"/>
    </source>
</evidence>
<feature type="compositionally biased region" description="Polar residues" evidence="1">
    <location>
        <begin position="37"/>
        <end position="51"/>
    </location>
</feature>
<name>A0ABD6QE58_MYCFO</name>
<keyword evidence="2" id="KW-1133">Transmembrane helix</keyword>
<proteinExistence type="predicted"/>
<keyword evidence="2" id="KW-0812">Transmembrane</keyword>
<dbReference type="AlphaFoldDB" id="A0ABD6QE58"/>
<keyword evidence="2" id="KW-0472">Membrane</keyword>
<protein>
    <recommendedName>
        <fullName evidence="5">Transmembrane protein</fullName>
    </recommendedName>
</protein>
<comment type="caution">
    <text evidence="3">The sequence shown here is derived from an EMBL/GenBank/DDBJ whole genome shotgun (WGS) entry which is preliminary data.</text>
</comment>
<feature type="transmembrane region" description="Helical" evidence="2">
    <location>
        <begin position="109"/>
        <end position="126"/>
    </location>
</feature>
<feature type="transmembrane region" description="Helical" evidence="2">
    <location>
        <begin position="133"/>
        <end position="155"/>
    </location>
</feature>
<feature type="transmembrane region" description="Helical" evidence="2">
    <location>
        <begin position="70"/>
        <end position="89"/>
    </location>
</feature>
<dbReference type="EMBL" id="MBER01000159">
    <property type="protein sequence ID" value="OMC35721.1"/>
    <property type="molecule type" value="Genomic_DNA"/>
</dbReference>